<reference evidence="2 3" key="1">
    <citation type="journal article" date="2016" name="BMC Genomics">
        <title>Type VI secretion systems of human gut Bacteroidales segregate into three genetic architectures, two of which are contained on mobile genetic elements.</title>
        <authorList>
            <person name="Coyne M.J."/>
            <person name="Roelofs K.G."/>
            <person name="Comstock L.E."/>
        </authorList>
    </citation>
    <scope>NUCLEOTIDE SEQUENCE [LARGE SCALE GENOMIC DNA]</scope>
    <source>
        <strain evidence="2 3">CL09T03C01</strain>
    </source>
</reference>
<gene>
    <name evidence="2" type="ORF">AA415_02093</name>
</gene>
<sequence>MREKDEITGLFRSRLSGTEMTVRDGFWEQLQEDAASPAAGRKRAIVLSPKYYRVAAAASVIFVLGAASAAFWYFSPKEEIKEAFTQVAALTPEGSLDGDVVQESFPSIHQATPMVRNSGTKPPADGIPAGMTAQSETESESVSVRLSITIRQRVQQTGDGYFSNSAVAQTGSSYQNTTGRVSSASDTFSAVPAEEEQATTPLKYRKSRKWALKAALGTSLPKGDYNMPLTAAVTVERSLNSRFALETGILYNRLHADRTLHTLGIPVKLNMTLASTPKLDLYATVGGTAEKCIAGAADNGFNAEPVQLSVAAGVGVRYRLNDRFALFAEPSVSHHFGTDSETGILRTERPTNLNLLCGVRMTY</sequence>
<dbReference type="EMBL" id="LRGC01000008">
    <property type="protein sequence ID" value="KWR54559.1"/>
    <property type="molecule type" value="Genomic_DNA"/>
</dbReference>
<evidence type="ECO:0000313" key="2">
    <source>
        <dbReference type="EMBL" id="KWR54559.1"/>
    </source>
</evidence>
<dbReference type="STRING" id="46506.AA415_02093"/>
<keyword evidence="1" id="KW-0472">Membrane</keyword>
<dbReference type="AlphaFoldDB" id="A0A108T719"/>
<dbReference type="Proteomes" id="UP000056419">
    <property type="component" value="Unassembled WGS sequence"/>
</dbReference>
<dbReference type="InterPro" id="IPR011250">
    <property type="entry name" value="OMP/PagP_B-barrel"/>
</dbReference>
<dbReference type="RefSeq" id="WP_060385994.1">
    <property type="nucleotide sequence ID" value="NZ_LRGC01000008.1"/>
</dbReference>
<keyword evidence="1" id="KW-0812">Transmembrane</keyword>
<name>A0A108T719_BACSE</name>
<evidence type="ECO:0000313" key="3">
    <source>
        <dbReference type="Proteomes" id="UP000056419"/>
    </source>
</evidence>
<proteinExistence type="predicted"/>
<evidence type="ECO:0008006" key="4">
    <source>
        <dbReference type="Google" id="ProtNLM"/>
    </source>
</evidence>
<organism evidence="2 3">
    <name type="scientific">Bacteroides stercoris</name>
    <dbReference type="NCBI Taxonomy" id="46506"/>
    <lineage>
        <taxon>Bacteria</taxon>
        <taxon>Pseudomonadati</taxon>
        <taxon>Bacteroidota</taxon>
        <taxon>Bacteroidia</taxon>
        <taxon>Bacteroidales</taxon>
        <taxon>Bacteroidaceae</taxon>
        <taxon>Bacteroides</taxon>
    </lineage>
</organism>
<dbReference type="SUPFAM" id="SSF56925">
    <property type="entry name" value="OMPA-like"/>
    <property type="match status" value="1"/>
</dbReference>
<protein>
    <recommendedName>
        <fullName evidence="4">Porin family protein</fullName>
    </recommendedName>
</protein>
<feature type="transmembrane region" description="Helical" evidence="1">
    <location>
        <begin position="51"/>
        <end position="74"/>
    </location>
</feature>
<keyword evidence="3" id="KW-1185">Reference proteome</keyword>
<evidence type="ECO:0000256" key="1">
    <source>
        <dbReference type="SAM" id="Phobius"/>
    </source>
</evidence>
<comment type="caution">
    <text evidence="2">The sequence shown here is derived from an EMBL/GenBank/DDBJ whole genome shotgun (WGS) entry which is preliminary data.</text>
</comment>
<dbReference type="PATRIC" id="fig|46506.5.peg.2240"/>
<keyword evidence="1" id="KW-1133">Transmembrane helix</keyword>
<accession>A0A108T719</accession>